<evidence type="ECO:0000259" key="5">
    <source>
        <dbReference type="Pfam" id="PF00144"/>
    </source>
</evidence>
<dbReference type="EMBL" id="JAWRVI010000015">
    <property type="protein sequence ID" value="KAK4090514.1"/>
    <property type="molecule type" value="Genomic_DNA"/>
</dbReference>
<keyword evidence="3" id="KW-0949">S-adenosyl-L-methionine</keyword>
<evidence type="ECO:0000256" key="1">
    <source>
        <dbReference type="ARBA" id="ARBA00022603"/>
    </source>
</evidence>
<evidence type="ECO:0000259" key="6">
    <source>
        <dbReference type="Pfam" id="PF00891"/>
    </source>
</evidence>
<reference evidence="7" key="3">
    <citation type="submission" date="2023-11" db="EMBL/GenBank/DDBJ databases">
        <authorList>
            <person name="Beijen E."/>
            <person name="Ohm R.A."/>
        </authorList>
    </citation>
    <scope>NUCLEOTIDE SEQUENCE</scope>
    <source>
        <strain evidence="7">CBS 150709</strain>
    </source>
</reference>
<dbReference type="GO" id="GO:0032259">
    <property type="term" value="P:methylation"/>
    <property type="evidence" value="ECO:0007669"/>
    <property type="project" value="UniProtKB-KW"/>
</dbReference>
<dbReference type="PANTHER" id="PTHR43712:SF12">
    <property type="entry name" value="STERIGMATOCYSTIN 8-O-METHYLTRANSFERASE"/>
    <property type="match status" value="1"/>
</dbReference>
<dbReference type="Proteomes" id="UP001287286">
    <property type="component" value="Unassembled WGS sequence"/>
</dbReference>
<dbReference type="Gene3D" id="3.40.710.10">
    <property type="entry name" value="DD-peptidase/beta-lactamase superfamily"/>
    <property type="match status" value="1"/>
</dbReference>
<comment type="caution">
    <text evidence="8">The sequence shown here is derived from an EMBL/GenBank/DDBJ whole genome shotgun (WGS) entry which is preliminary data.</text>
</comment>
<feature type="compositionally biased region" description="Basic and acidic residues" evidence="4">
    <location>
        <begin position="399"/>
        <end position="409"/>
    </location>
</feature>
<evidence type="ECO:0000256" key="3">
    <source>
        <dbReference type="ARBA" id="ARBA00022691"/>
    </source>
</evidence>
<dbReference type="PANTHER" id="PTHR43712">
    <property type="entry name" value="PUTATIVE (AFU_ORTHOLOGUE AFUA_4G14580)-RELATED"/>
    <property type="match status" value="1"/>
</dbReference>
<evidence type="ECO:0008006" key="11">
    <source>
        <dbReference type="Google" id="ProtNLM"/>
    </source>
</evidence>
<gene>
    <name evidence="8" type="ORF">PCL_12244</name>
    <name evidence="7" type="ORF">Purlil1_5186</name>
</gene>
<dbReference type="Gene3D" id="3.40.50.150">
    <property type="entry name" value="Vaccinia Virus protein VP39"/>
    <property type="match status" value="1"/>
</dbReference>
<name>A0A2U3E8N1_PURLI</name>
<evidence type="ECO:0000256" key="4">
    <source>
        <dbReference type="SAM" id="MobiDB-lite"/>
    </source>
</evidence>
<dbReference type="SUPFAM" id="SSF56601">
    <property type="entry name" value="beta-lactamase/transpeptidase-like"/>
    <property type="match status" value="1"/>
</dbReference>
<evidence type="ECO:0000256" key="2">
    <source>
        <dbReference type="ARBA" id="ARBA00022679"/>
    </source>
</evidence>
<dbReference type="InterPro" id="IPR012338">
    <property type="entry name" value="Beta-lactam/transpept-like"/>
</dbReference>
<evidence type="ECO:0000313" key="10">
    <source>
        <dbReference type="Proteomes" id="UP001287286"/>
    </source>
</evidence>
<dbReference type="InterPro" id="IPR029063">
    <property type="entry name" value="SAM-dependent_MTases_sf"/>
</dbReference>
<dbReference type="InterPro" id="IPR001466">
    <property type="entry name" value="Beta-lactam-related"/>
</dbReference>
<dbReference type="SUPFAM" id="SSF53335">
    <property type="entry name" value="S-adenosyl-L-methionine-dependent methyltransferases"/>
    <property type="match status" value="1"/>
</dbReference>
<feature type="domain" description="O-methyltransferase C-terminal" evidence="6">
    <location>
        <begin position="1044"/>
        <end position="1229"/>
    </location>
</feature>
<evidence type="ECO:0000313" key="9">
    <source>
        <dbReference type="Proteomes" id="UP000245956"/>
    </source>
</evidence>
<evidence type="ECO:0000313" key="8">
    <source>
        <dbReference type="EMBL" id="PWI70876.1"/>
    </source>
</evidence>
<feature type="region of interest" description="Disordered" evidence="4">
    <location>
        <begin position="1"/>
        <end position="21"/>
    </location>
</feature>
<keyword evidence="1" id="KW-0489">Methyltransferase</keyword>
<reference evidence="8" key="1">
    <citation type="submission" date="2015-05" db="EMBL/GenBank/DDBJ databases">
        <authorList>
            <person name="Wang D.B."/>
            <person name="Wang M."/>
        </authorList>
    </citation>
    <scope>NUCLEOTIDE SEQUENCE</scope>
    <source>
        <strain evidence="8">36-1</strain>
    </source>
</reference>
<feature type="region of interest" description="Disordered" evidence="4">
    <location>
        <begin position="399"/>
        <end position="420"/>
    </location>
</feature>
<sequence>MATTAPETAPSSQTSTNGPLTDTFSEYVHRIMNKWKVPGMSLAVVDGEDTYAAGYGYATLPDTPATPDTLWLGGSTAKAHVAAALAIIIDDKKFPSLSNGWATTMSSLIANDFILQDEWATDHITLEDVICHRTGLPRHDKASSGTINGQKTSPKDITRNLRNLRLASEPRVSFSYCNTMYVALGYAIETATGRTLDDLCREKIWGPLGMTSTYLDADNAEKSAHKVASGYYWDKAAEKYCQVPRVDVGELGAAGAIISTASDYAKWIKCLLHRAEPLSPAVHKDIKAPRMIGTTEPMAGVDISLYALGWVRTMYQGHVLYTHAGGLDAAGAQIFWLPDVRFGAVAFANTAMTSNAAGEEVIFRLIDEKLGIPDSQRFDFGTKWTFMIEHMTGDVKDTKRRLFPDHPEPPEPSSIKTSELTGTYHDAGYGGFSLREETHPENLDETILVADRDNMTWRYQFQLHHVSGNDWVVYVKTPRNPTFMNEFHPGKVLTGARGEVVGLEIKWTSRMGGASEGTTIFEKTNIIRLATGNRPGISQLLVAVLFPGKLPLHGRDDLIPRFRQIHASHWLRNVKLLLNLNPPAGQSASRLAPDLLMVLTLIWLLLRPYWLGDYVGGRGTGGMTDYRKYRKTRRLLALWFLGILARGEATAVPPARGYVSERVYCIIIPNTEFGQPSAQELRWRGKGANLGARRDAGDGHSSGPLAPFGDCWIITSAAKLGIGPLAAANRSPIGYHSGEATGTHLLRSFIRDATSLWLPGFWPIPVAILFTFVPEPTLIIRSNPVLRTICKYAKAMAQPKEAPTLNVLAAKISDLTAKFSTFLKDNEIPEPTFAADSPTSYTGLTAESFMLRQALFDSLMDLIYLTQGPSESIFNYVHTSMPDAATLNILNHFDFWAAVPLDGSASYDDIAAHTALPVEVVRRVIDHGTTLRFFTTVTATAPNGGADPETRIQHTSRSAALAKNSGLRALVSTLLDDAGPPMTLVPQALREYSLGKGQLTTDMNETAFALFHRSGVFGRYATSWELLENDGEGERKGWRQRNFVEFMRYLKDIFQLEKVMLECYDWKAAGKISVVDIGGSGGHDAVVLAGNFPDLNITVQDLGEVKPAFEANVPDELKCRVQFQEHTFFNPQPLQADVYLLKLILHDWPEAESIKILRGLVPAMRPGSKVLFIDYVGKQEGSKDGKSEDVVALPRSIKAMGTATDIRMMALFNARERAVDEWKGVFAAADPRFEVTRVKADPLSFMVVMEVVWRE</sequence>
<organism evidence="8 9">
    <name type="scientific">Purpureocillium lilacinum</name>
    <name type="common">Paecilomyces lilacinus</name>
    <dbReference type="NCBI Taxonomy" id="33203"/>
    <lineage>
        <taxon>Eukaryota</taxon>
        <taxon>Fungi</taxon>
        <taxon>Dikarya</taxon>
        <taxon>Ascomycota</taxon>
        <taxon>Pezizomycotina</taxon>
        <taxon>Sordariomycetes</taxon>
        <taxon>Hypocreomycetidae</taxon>
        <taxon>Hypocreales</taxon>
        <taxon>Ophiocordycipitaceae</taxon>
        <taxon>Purpureocillium</taxon>
    </lineage>
</organism>
<keyword evidence="2" id="KW-0808">Transferase</keyword>
<proteinExistence type="predicted"/>
<reference evidence="7 10" key="4">
    <citation type="journal article" date="2024" name="Microbiol. Resour. Announc.">
        <title>Genome annotations for the ascomycete fungi Trichoderma harzianum, Trichoderma aggressivum, and Purpureocillium lilacinum.</title>
        <authorList>
            <person name="Beijen E.P.W."/>
            <person name="Ohm R.A."/>
        </authorList>
    </citation>
    <scope>NUCLEOTIDE SEQUENCE [LARGE SCALE GENOMIC DNA]</scope>
    <source>
        <strain evidence="7 10">CBS 150709</strain>
    </source>
</reference>
<reference evidence="8 9" key="2">
    <citation type="journal article" date="2016" name="Front. Microbiol.">
        <title>Genome and transcriptome sequences reveal the specific parasitism of the nematophagous Purpureocillium lilacinum 36-1.</title>
        <authorList>
            <person name="Xie J."/>
            <person name="Li S."/>
            <person name="Mo C."/>
            <person name="Xiao X."/>
            <person name="Peng D."/>
            <person name="Wang G."/>
            <person name="Xiao Y."/>
        </authorList>
    </citation>
    <scope>NUCLEOTIDE SEQUENCE [LARGE SCALE GENOMIC DNA]</scope>
    <source>
        <strain evidence="8 9">36-1</strain>
    </source>
</reference>
<dbReference type="InterPro" id="IPR016461">
    <property type="entry name" value="COMT-like"/>
</dbReference>
<keyword evidence="10" id="KW-1185">Reference proteome</keyword>
<feature type="domain" description="Beta-lactamase-related" evidence="5">
    <location>
        <begin position="27"/>
        <end position="352"/>
    </location>
</feature>
<dbReference type="Proteomes" id="UP000245956">
    <property type="component" value="Unassembled WGS sequence"/>
</dbReference>
<dbReference type="InterPro" id="IPR001077">
    <property type="entry name" value="COMT_C"/>
</dbReference>
<dbReference type="PROSITE" id="PS51683">
    <property type="entry name" value="SAM_OMT_II"/>
    <property type="match status" value="1"/>
</dbReference>
<evidence type="ECO:0000313" key="7">
    <source>
        <dbReference type="EMBL" id="KAK4090514.1"/>
    </source>
</evidence>
<dbReference type="AlphaFoldDB" id="A0A2U3E8N1"/>
<dbReference type="EMBL" id="LCWV01000008">
    <property type="protein sequence ID" value="PWI70876.1"/>
    <property type="molecule type" value="Genomic_DNA"/>
</dbReference>
<protein>
    <recommendedName>
        <fullName evidence="11">Beta-lactamase-related domain-containing protein</fullName>
    </recommendedName>
</protein>
<dbReference type="Pfam" id="PF00144">
    <property type="entry name" value="Beta-lactamase"/>
    <property type="match status" value="1"/>
</dbReference>
<dbReference type="GO" id="GO:0008171">
    <property type="term" value="F:O-methyltransferase activity"/>
    <property type="evidence" value="ECO:0007669"/>
    <property type="project" value="InterPro"/>
</dbReference>
<accession>A0A2U3E8N1</accession>
<dbReference type="Pfam" id="PF00891">
    <property type="entry name" value="Methyltransf_2"/>
    <property type="match status" value="1"/>
</dbReference>